<reference evidence="3" key="1">
    <citation type="submission" date="2016-10" db="EMBL/GenBank/DDBJ databases">
        <authorList>
            <person name="Varghese N."/>
            <person name="Submissions S."/>
        </authorList>
    </citation>
    <scope>NUCLEOTIDE SEQUENCE [LARGE SCALE GENOMIC DNA]</scope>
    <source>
        <strain evidence="3">DUS833</strain>
    </source>
</reference>
<evidence type="ECO:0000313" key="3">
    <source>
        <dbReference type="Proteomes" id="UP000199365"/>
    </source>
</evidence>
<dbReference type="Proteomes" id="UP000199365">
    <property type="component" value="Unassembled WGS sequence"/>
</dbReference>
<name>A0A1H1GZV6_9BURK</name>
<keyword evidence="1" id="KW-1133">Transmembrane helix</keyword>
<keyword evidence="1" id="KW-0812">Transmembrane</keyword>
<proteinExistence type="predicted"/>
<keyword evidence="1" id="KW-0472">Membrane</keyword>
<organism evidence="2 3">
    <name type="scientific">Paraburkholderia tuberum</name>
    <dbReference type="NCBI Taxonomy" id="157910"/>
    <lineage>
        <taxon>Bacteria</taxon>
        <taxon>Pseudomonadati</taxon>
        <taxon>Pseudomonadota</taxon>
        <taxon>Betaproteobacteria</taxon>
        <taxon>Burkholderiales</taxon>
        <taxon>Burkholderiaceae</taxon>
        <taxon>Paraburkholderia</taxon>
    </lineage>
</organism>
<dbReference type="EMBL" id="FNKX01000001">
    <property type="protein sequence ID" value="SDR18366.1"/>
    <property type="molecule type" value="Genomic_DNA"/>
</dbReference>
<keyword evidence="3" id="KW-1185">Reference proteome</keyword>
<protein>
    <submittedName>
        <fullName evidence="2">Uncharacterized protein</fullName>
    </submittedName>
</protein>
<feature type="transmembrane region" description="Helical" evidence="1">
    <location>
        <begin position="43"/>
        <end position="61"/>
    </location>
</feature>
<sequence>MARTSSKKVATASVKRLLSIRRFRRASSKDSSWTADSVLRHPLLLVVVGFLLTALVGGWLTTRREAHEKTMEQQERSLNEAITIVRGLAADYAAYEVRGDLLVRAMKRGASRTELITLKRDFDESYANLKVSAFTTGQKIANIYPSSGEDAIVSEYGELGQMMEHTTACIDAAYETGKVFNADQPSGLYACRFPSTSFPSSLQVAMDELSNCSSLFLLSLGVALDRFPASPWQRAAEANKVFKTAPFGCSKKLIVHGFPMPK</sequence>
<evidence type="ECO:0000313" key="2">
    <source>
        <dbReference type="EMBL" id="SDR18366.1"/>
    </source>
</evidence>
<evidence type="ECO:0000256" key="1">
    <source>
        <dbReference type="SAM" id="Phobius"/>
    </source>
</evidence>
<accession>A0A1H1GZV6</accession>
<dbReference type="AlphaFoldDB" id="A0A1H1GZV6"/>
<gene>
    <name evidence="2" type="ORF">SAMN05445850_3166</name>
</gene>